<dbReference type="AlphaFoldDB" id="A0AAV0BXH3"/>
<keyword evidence="1" id="KW-0732">Signal</keyword>
<dbReference type="EMBL" id="CALTRL010006500">
    <property type="protein sequence ID" value="CAH7691009.1"/>
    <property type="molecule type" value="Genomic_DNA"/>
</dbReference>
<proteinExistence type="predicted"/>
<comment type="caution">
    <text evidence="2">The sequence shown here is derived from an EMBL/GenBank/DDBJ whole genome shotgun (WGS) entry which is preliminary data.</text>
</comment>
<organism evidence="2 3">
    <name type="scientific">Phakopsora pachyrhizi</name>
    <name type="common">Asian soybean rust disease fungus</name>
    <dbReference type="NCBI Taxonomy" id="170000"/>
    <lineage>
        <taxon>Eukaryota</taxon>
        <taxon>Fungi</taxon>
        <taxon>Dikarya</taxon>
        <taxon>Basidiomycota</taxon>
        <taxon>Pucciniomycotina</taxon>
        <taxon>Pucciniomycetes</taxon>
        <taxon>Pucciniales</taxon>
        <taxon>Phakopsoraceae</taxon>
        <taxon>Phakopsora</taxon>
    </lineage>
</organism>
<feature type="signal peptide" evidence="1">
    <location>
        <begin position="1"/>
        <end position="21"/>
    </location>
</feature>
<evidence type="ECO:0000256" key="1">
    <source>
        <dbReference type="SAM" id="SignalP"/>
    </source>
</evidence>
<name>A0AAV0BXH3_PHAPC</name>
<dbReference type="Proteomes" id="UP001153365">
    <property type="component" value="Unassembled WGS sequence"/>
</dbReference>
<evidence type="ECO:0000313" key="2">
    <source>
        <dbReference type="EMBL" id="CAH7691009.1"/>
    </source>
</evidence>
<protein>
    <submittedName>
        <fullName evidence="2">Expressed protein</fullName>
    </submittedName>
</protein>
<gene>
    <name evidence="2" type="ORF">PPACK8108_LOCUS26546</name>
</gene>
<accession>A0AAV0BXH3</accession>
<keyword evidence="3" id="KW-1185">Reference proteome</keyword>
<sequence length="500" mass="57895">MAKILLQSILITIWLNSCVRSMEWAELPKVSNQVKVASSSSMSKNNPIAHELEESDHFSTDSSTRSLILKDKYFGDELRKIQKEIQDLSFIGHGYLKIKLNRIQNLIGRILKVPGEHNYGENSSLDSKKNPDNIRDEILAEVREVLFEFDNLPNEPWDAGLSEKWAIMSGILRVLDPFIKHGFFSTEQTQLWFKDLKILQVSAYVLSNELYLSLRYWLPSIESLSKLSRKEFVWLSTLKGQEVKFFLRQLIGFSYTNASSKISYPRLLPVVNLFLENSEVTENTFTTLAEVADSPEKFHKSSKYEIELISCFVNQALTYFQLYAPTEVVNFYSDPKFNIIWKKKELLDNICQLIPISKNYNILVEKFLGNIYNNRFTGKDQIHGLENDHENAGLKNILKALEEEEGRIKTGNEKLSEETLKKFSIVDRVSLKRAFKFKAKVRQLSNFVNLIPAVYSKDICEWLQLPKQEKLLDSIRSRALFLNKEIEILANLKNQLRGKE</sequence>
<evidence type="ECO:0000313" key="3">
    <source>
        <dbReference type="Proteomes" id="UP001153365"/>
    </source>
</evidence>
<reference evidence="2" key="1">
    <citation type="submission" date="2022-06" db="EMBL/GenBank/DDBJ databases">
        <authorList>
            <consortium name="SYNGENTA / RWTH Aachen University"/>
        </authorList>
    </citation>
    <scope>NUCLEOTIDE SEQUENCE</scope>
</reference>
<feature type="chain" id="PRO_5043975986" evidence="1">
    <location>
        <begin position="22"/>
        <end position="500"/>
    </location>
</feature>